<evidence type="ECO:0000313" key="8">
    <source>
        <dbReference type="Proteomes" id="UP000014073"/>
    </source>
</evidence>
<evidence type="ECO:0000256" key="1">
    <source>
        <dbReference type="ARBA" id="ARBA00009477"/>
    </source>
</evidence>
<dbReference type="Gene3D" id="2.40.50.100">
    <property type="match status" value="1"/>
</dbReference>
<dbReference type="Proteomes" id="UP000014073">
    <property type="component" value="Unassembled WGS sequence"/>
</dbReference>
<evidence type="ECO:0000313" key="7">
    <source>
        <dbReference type="EMBL" id="EEF75038.1"/>
    </source>
</evidence>
<gene>
    <name evidence="7" type="ORF">BACCOPRO_00520</name>
</gene>
<dbReference type="eggNOG" id="COG0845">
    <property type="taxonomic scope" value="Bacteria"/>
</dbReference>
<protein>
    <submittedName>
        <fullName evidence="7">Efflux transporter, RND family, MFP subunit</fullName>
    </submittedName>
</protein>
<feature type="transmembrane region" description="Helical" evidence="3">
    <location>
        <begin position="26"/>
        <end position="44"/>
    </location>
</feature>
<feature type="domain" description="Multidrug resistance protein MdtA-like barrel-sandwich hybrid" evidence="4">
    <location>
        <begin position="80"/>
        <end position="218"/>
    </location>
</feature>
<organism evidence="7 8">
    <name type="scientific">Phocaeicola coprophilus DSM 18228 = JCM 13818</name>
    <dbReference type="NCBI Taxonomy" id="547042"/>
    <lineage>
        <taxon>Bacteria</taxon>
        <taxon>Pseudomonadati</taxon>
        <taxon>Bacteroidota</taxon>
        <taxon>Bacteroidia</taxon>
        <taxon>Bacteroidales</taxon>
        <taxon>Bacteroidaceae</taxon>
        <taxon>Phocaeicola</taxon>
    </lineage>
</organism>
<evidence type="ECO:0000256" key="3">
    <source>
        <dbReference type="SAM" id="Phobius"/>
    </source>
</evidence>
<keyword evidence="3" id="KW-0812">Transmembrane</keyword>
<dbReference type="InterPro" id="IPR058625">
    <property type="entry name" value="MdtA-like_BSH"/>
</dbReference>
<dbReference type="Pfam" id="PF25975">
    <property type="entry name" value="CzcB_C"/>
    <property type="match status" value="1"/>
</dbReference>
<keyword evidence="3" id="KW-1133">Transmembrane helix</keyword>
<dbReference type="GO" id="GO:0015562">
    <property type="term" value="F:efflux transmembrane transporter activity"/>
    <property type="evidence" value="ECO:0007669"/>
    <property type="project" value="TreeGrafter"/>
</dbReference>
<dbReference type="Gene3D" id="2.40.420.20">
    <property type="match status" value="1"/>
</dbReference>
<dbReference type="Gene3D" id="2.40.30.170">
    <property type="match status" value="1"/>
</dbReference>
<dbReference type="PANTHER" id="PTHR30469">
    <property type="entry name" value="MULTIDRUG RESISTANCE PROTEIN MDTA"/>
    <property type="match status" value="1"/>
</dbReference>
<feature type="region of interest" description="Disordered" evidence="2">
    <location>
        <begin position="399"/>
        <end position="426"/>
    </location>
</feature>
<dbReference type="EMBL" id="ACBW01000035">
    <property type="protein sequence ID" value="EEF75038.1"/>
    <property type="molecule type" value="Genomic_DNA"/>
</dbReference>
<accession>S0F4I0</accession>
<dbReference type="AlphaFoldDB" id="S0F4I0"/>
<dbReference type="STRING" id="547042.BACCOPRO_00520"/>
<proteinExistence type="inferred from homology"/>
<dbReference type="Pfam" id="PF25917">
    <property type="entry name" value="BSH_RND"/>
    <property type="match status" value="1"/>
</dbReference>
<dbReference type="HOGENOM" id="CLU_018816_14_1_10"/>
<evidence type="ECO:0000259" key="5">
    <source>
        <dbReference type="Pfam" id="PF25975"/>
    </source>
</evidence>
<evidence type="ECO:0000259" key="4">
    <source>
        <dbReference type="Pfam" id="PF25917"/>
    </source>
</evidence>
<dbReference type="InterPro" id="IPR058636">
    <property type="entry name" value="Beta-barrel_YknX"/>
</dbReference>
<dbReference type="SUPFAM" id="SSF111369">
    <property type="entry name" value="HlyD-like secretion proteins"/>
    <property type="match status" value="1"/>
</dbReference>
<feature type="domain" description="YknX-like beta-barrel" evidence="6">
    <location>
        <begin position="229"/>
        <end position="314"/>
    </location>
</feature>
<name>S0F4I0_9BACT</name>
<comment type="caution">
    <text evidence="7">The sequence shown here is derived from an EMBL/GenBank/DDBJ whole genome shotgun (WGS) entry which is preliminary data.</text>
</comment>
<dbReference type="Gene3D" id="1.10.287.470">
    <property type="entry name" value="Helix hairpin bin"/>
    <property type="match status" value="1"/>
</dbReference>
<evidence type="ECO:0000256" key="2">
    <source>
        <dbReference type="SAM" id="MobiDB-lite"/>
    </source>
</evidence>
<feature type="domain" description="CzcB-like C-terminal circularly permuted SH3-like" evidence="5">
    <location>
        <begin position="344"/>
        <end position="391"/>
    </location>
</feature>
<keyword evidence="3" id="KW-0472">Membrane</keyword>
<comment type="similarity">
    <text evidence="1">Belongs to the membrane fusion protein (MFP) (TC 8.A.1) family.</text>
</comment>
<dbReference type="Pfam" id="PF25990">
    <property type="entry name" value="Beta-barrel_YknX"/>
    <property type="match status" value="1"/>
</dbReference>
<sequence length="426" mass="46598">MQDRKSNYNPFNESVSKIQIMNKKKTIITSLAVIVIAAGGYWIFGSPKAQNKVDFSTTAVKRGNISNSITATGTIEPVTEVQVGTQVSGIIDKIYVDYNSVVKRGQLIAEMDKVTLLSDLQSAQATYDGAKAEYEYQKKLYDRNKTLHEKQLISDTEYEQNLYNYQRAKSSYEESKAGLAKAERNLSYATITSPIDGVVTSRDVEEGQTVASGFETPTLFNIAADLTKMQVVADVDEADIAGVKDSARVTFTVDAYPDDVFEGRVYQIRLGSTNSTSSSSSTTSSETVVTYEVVITADNPDLKLKPRLTANVTIYTDTRENVLTVPNKALRFTPEKTLAKGLKIQDCQAQHKVWTLDATGFTAHPVKIGMSDGSNTEILEGIAEGSQVVTETIVKSEMPEMAAGENGGEQNPFMPGPPGRDKKKNK</sequence>
<evidence type="ECO:0000259" key="6">
    <source>
        <dbReference type="Pfam" id="PF25990"/>
    </source>
</evidence>
<dbReference type="GO" id="GO:1990281">
    <property type="term" value="C:efflux pump complex"/>
    <property type="evidence" value="ECO:0007669"/>
    <property type="project" value="TreeGrafter"/>
</dbReference>
<dbReference type="InterPro" id="IPR006143">
    <property type="entry name" value="RND_pump_MFP"/>
</dbReference>
<dbReference type="InterPro" id="IPR058649">
    <property type="entry name" value="CzcB_C"/>
</dbReference>
<dbReference type="PANTHER" id="PTHR30469:SF33">
    <property type="entry name" value="SLR1207 PROTEIN"/>
    <property type="match status" value="1"/>
</dbReference>
<reference evidence="7 8" key="1">
    <citation type="submission" date="2008-12" db="EMBL/GenBank/DDBJ databases">
        <authorList>
            <person name="Fulton L."/>
            <person name="Clifton S."/>
            <person name="Fulton B."/>
            <person name="Xu J."/>
            <person name="Minx P."/>
            <person name="Pepin K.H."/>
            <person name="Johnson M."/>
            <person name="Bhonagiri V."/>
            <person name="Nash W.E."/>
            <person name="Mardis E.R."/>
            <person name="Wilson R.K."/>
        </authorList>
    </citation>
    <scope>NUCLEOTIDE SEQUENCE [LARGE SCALE GENOMIC DNA]</scope>
    <source>
        <strain evidence="7 8">DSM 18228</strain>
    </source>
</reference>
<dbReference type="NCBIfam" id="TIGR01730">
    <property type="entry name" value="RND_mfp"/>
    <property type="match status" value="1"/>
</dbReference>
<keyword evidence="8" id="KW-1185">Reference proteome</keyword>